<evidence type="ECO:0000313" key="2">
    <source>
        <dbReference type="EMBL" id="GAH46398.1"/>
    </source>
</evidence>
<accession>X1HM67</accession>
<proteinExistence type="predicted"/>
<evidence type="ECO:0000259" key="1">
    <source>
        <dbReference type="Pfam" id="PF04101"/>
    </source>
</evidence>
<dbReference type="InterPro" id="IPR007235">
    <property type="entry name" value="Glyco_trans_28_C"/>
</dbReference>
<name>X1HM67_9ZZZZ</name>
<gene>
    <name evidence="2" type="ORF">S03H2_17375</name>
</gene>
<dbReference type="CDD" id="cd03785">
    <property type="entry name" value="GT28_MurG"/>
    <property type="match status" value="1"/>
</dbReference>
<dbReference type="GO" id="GO:0016758">
    <property type="term" value="F:hexosyltransferase activity"/>
    <property type="evidence" value="ECO:0007669"/>
    <property type="project" value="InterPro"/>
</dbReference>
<dbReference type="Gene3D" id="3.40.50.2000">
    <property type="entry name" value="Glycogen Phosphorylase B"/>
    <property type="match status" value="1"/>
</dbReference>
<dbReference type="AlphaFoldDB" id="X1HM67"/>
<feature type="non-terminal residue" evidence="2">
    <location>
        <position position="1"/>
    </location>
</feature>
<organism evidence="2">
    <name type="scientific">marine sediment metagenome</name>
    <dbReference type="NCBI Taxonomy" id="412755"/>
    <lineage>
        <taxon>unclassified sequences</taxon>
        <taxon>metagenomes</taxon>
        <taxon>ecological metagenomes</taxon>
    </lineage>
</organism>
<dbReference type="Pfam" id="PF04101">
    <property type="entry name" value="Glyco_tran_28_C"/>
    <property type="match status" value="1"/>
</dbReference>
<feature type="domain" description="Glycosyl transferase family 28 C-terminal" evidence="1">
    <location>
        <begin position="56"/>
        <end position="213"/>
    </location>
</feature>
<dbReference type="PANTHER" id="PTHR21015:SF22">
    <property type="entry name" value="GLYCOSYLTRANSFERASE"/>
    <property type="match status" value="1"/>
</dbReference>
<dbReference type="PANTHER" id="PTHR21015">
    <property type="entry name" value="UDP-N-ACETYLGLUCOSAMINE--N-ACETYLMURAMYL-(PENTAPEPTIDE) PYROPHOSPHORYL-UNDECAPRENOL N-ACETYLGLUCOSAMINE TRANSFERASE 1"/>
    <property type="match status" value="1"/>
</dbReference>
<sequence length="239" mass="26558">LARLADRIDLSVDASHKYFERHPNVRVTGYPTRSNLKSWSLDSAHNALGLDPDLHTLLVLGGSQGARSINQALLKLLPELLKEMQVVHISGELDWSEVEAVCTSLKDSLPCAERYKPFPYLHDEMGAALTAADLVVSRSGASCLGEYPLFGLPAILVPYPFAWRYQEVNAQYLSKKGAAEVVPDEEMATQLLPKVRELMTDDNRREQMSQAMRTLVYPNAAESIASHLSELAALNRERD</sequence>
<dbReference type="EMBL" id="BARU01008957">
    <property type="protein sequence ID" value="GAH46398.1"/>
    <property type="molecule type" value="Genomic_DNA"/>
</dbReference>
<reference evidence="2" key="1">
    <citation type="journal article" date="2014" name="Front. Microbiol.">
        <title>High frequency of phylogenetically diverse reductive dehalogenase-homologous genes in deep subseafloor sedimentary metagenomes.</title>
        <authorList>
            <person name="Kawai M."/>
            <person name="Futagami T."/>
            <person name="Toyoda A."/>
            <person name="Takaki Y."/>
            <person name="Nishi S."/>
            <person name="Hori S."/>
            <person name="Arai W."/>
            <person name="Tsubouchi T."/>
            <person name="Morono Y."/>
            <person name="Uchiyama I."/>
            <person name="Ito T."/>
            <person name="Fujiyama A."/>
            <person name="Inagaki F."/>
            <person name="Takami H."/>
        </authorList>
    </citation>
    <scope>NUCLEOTIDE SEQUENCE</scope>
    <source>
        <strain evidence="2">Expedition CK06-06</strain>
    </source>
</reference>
<dbReference type="SUPFAM" id="SSF53756">
    <property type="entry name" value="UDP-Glycosyltransferase/glycogen phosphorylase"/>
    <property type="match status" value="1"/>
</dbReference>
<protein>
    <recommendedName>
        <fullName evidence="1">Glycosyl transferase family 28 C-terminal domain-containing protein</fullName>
    </recommendedName>
</protein>
<comment type="caution">
    <text evidence="2">The sequence shown here is derived from an EMBL/GenBank/DDBJ whole genome shotgun (WGS) entry which is preliminary data.</text>
</comment>